<dbReference type="AlphaFoldDB" id="A0A2I1JZ09"/>
<evidence type="ECO:0000313" key="3">
    <source>
        <dbReference type="EMBL" id="PKY88609.1"/>
    </source>
</evidence>
<dbReference type="EMBL" id="PKHE01000012">
    <property type="protein sequence ID" value="PKY88609.1"/>
    <property type="molecule type" value="Genomic_DNA"/>
</dbReference>
<dbReference type="PANTHER" id="PTHR33219">
    <property type="entry name" value="YLMG HOMOLOG PROTEIN 2, CHLOROPLASTIC"/>
    <property type="match status" value="1"/>
</dbReference>
<sequence length="91" mass="10280">MKLVIIINYLFRAYSMVLVLYALLSWLPGARESSLGKLISKLAEPYIGIFDRYIPSIGGISFNVIIALFVLNLVQRGFITLVFNLVSRSIR</sequence>
<dbReference type="PANTHER" id="PTHR33219:SF14">
    <property type="entry name" value="PROTEIN COFACTOR ASSEMBLY OF COMPLEX C SUBUNIT B CCB3, CHLOROPLASTIC-RELATED"/>
    <property type="match status" value="1"/>
</dbReference>
<dbReference type="RefSeq" id="WP_006701067.1">
    <property type="nucleotide sequence ID" value="NZ_PKHE01000012.1"/>
</dbReference>
<gene>
    <name evidence="3" type="ORF">CYJ57_05160</name>
</gene>
<comment type="caution">
    <text evidence="3">The sequence shown here is derived from an EMBL/GenBank/DDBJ whole genome shotgun (WGS) entry which is preliminary data.</text>
</comment>
<dbReference type="OrthoDB" id="47652at2"/>
<evidence type="ECO:0000313" key="4">
    <source>
        <dbReference type="Proteomes" id="UP000234384"/>
    </source>
</evidence>
<reference evidence="3 4" key="1">
    <citation type="submission" date="2017-12" db="EMBL/GenBank/DDBJ databases">
        <title>Phylogenetic diversity of female urinary microbiome.</title>
        <authorList>
            <person name="Thomas-White K."/>
            <person name="Wolfe A.J."/>
        </authorList>
    </citation>
    <scope>NUCLEOTIDE SEQUENCE [LARGE SCALE GENOMIC DNA]</scope>
    <source>
        <strain evidence="3 4">UMB0898</strain>
    </source>
</reference>
<feature type="transmembrane region" description="Helical" evidence="2">
    <location>
        <begin position="9"/>
        <end position="27"/>
    </location>
</feature>
<comment type="similarity">
    <text evidence="1">Belongs to the YggT family.</text>
</comment>
<feature type="transmembrane region" description="Helical" evidence="2">
    <location>
        <begin position="60"/>
        <end position="86"/>
    </location>
</feature>
<organism evidence="3 4">
    <name type="scientific">Falseniella ignava</name>
    <dbReference type="NCBI Taxonomy" id="137730"/>
    <lineage>
        <taxon>Bacteria</taxon>
        <taxon>Bacillati</taxon>
        <taxon>Bacillota</taxon>
        <taxon>Bacilli</taxon>
        <taxon>Lactobacillales</taxon>
        <taxon>Aerococcaceae</taxon>
        <taxon>Falseniella</taxon>
    </lineage>
</organism>
<evidence type="ECO:0000256" key="2">
    <source>
        <dbReference type="SAM" id="Phobius"/>
    </source>
</evidence>
<keyword evidence="2" id="KW-1133">Transmembrane helix</keyword>
<accession>A0A2I1JZ09</accession>
<dbReference type="Pfam" id="PF02325">
    <property type="entry name" value="CCB3_YggT"/>
    <property type="match status" value="1"/>
</dbReference>
<dbReference type="InterPro" id="IPR003425">
    <property type="entry name" value="CCB3/YggT"/>
</dbReference>
<dbReference type="Proteomes" id="UP000234384">
    <property type="component" value="Unassembled WGS sequence"/>
</dbReference>
<proteinExistence type="inferred from homology"/>
<keyword evidence="2" id="KW-0472">Membrane</keyword>
<name>A0A2I1JZ09_9LACT</name>
<protein>
    <submittedName>
        <fullName evidence="3">YggT family protein</fullName>
    </submittedName>
</protein>
<keyword evidence="2" id="KW-0812">Transmembrane</keyword>
<evidence type="ECO:0000256" key="1">
    <source>
        <dbReference type="ARBA" id="ARBA00010894"/>
    </source>
</evidence>
<dbReference type="GO" id="GO:0016020">
    <property type="term" value="C:membrane"/>
    <property type="evidence" value="ECO:0007669"/>
    <property type="project" value="InterPro"/>
</dbReference>